<dbReference type="Gene3D" id="3.30.420.10">
    <property type="entry name" value="Ribonuclease H-like superfamily/Ribonuclease H"/>
    <property type="match status" value="1"/>
</dbReference>
<comment type="caution">
    <text evidence="3">The sequence shown here is derived from an EMBL/GenBank/DDBJ whole genome shotgun (WGS) entry which is preliminary data.</text>
</comment>
<dbReference type="EMBL" id="PGGS01001020">
    <property type="protein sequence ID" value="PNH01082.1"/>
    <property type="molecule type" value="Genomic_DNA"/>
</dbReference>
<protein>
    <submittedName>
        <fullName evidence="3">DNA polymerase III subunit epsilon</fullName>
    </submittedName>
</protein>
<dbReference type="SMART" id="SM00479">
    <property type="entry name" value="EXOIII"/>
    <property type="match status" value="1"/>
</dbReference>
<proteinExistence type="predicted"/>
<dbReference type="AlphaFoldDB" id="A0A2J7ZLE0"/>
<reference evidence="3 4" key="1">
    <citation type="journal article" date="2017" name="Mol. Biol. Evol.">
        <title>The 4-celled Tetrabaena socialis nuclear genome reveals the essential components for genetic control of cell number at the origin of multicellularity in the volvocine lineage.</title>
        <authorList>
            <person name="Featherston J."/>
            <person name="Arakaki Y."/>
            <person name="Hanschen E.R."/>
            <person name="Ferris P.J."/>
            <person name="Michod R.E."/>
            <person name="Olson B.J.S.C."/>
            <person name="Nozaki H."/>
            <person name="Durand P.M."/>
        </authorList>
    </citation>
    <scope>NUCLEOTIDE SEQUENCE [LARGE SCALE GENOMIC DNA]</scope>
    <source>
        <strain evidence="3 4">NIES-571</strain>
    </source>
</reference>
<dbReference type="EMBL" id="PGGS01001020">
    <property type="protein sequence ID" value="PNH01080.1"/>
    <property type="molecule type" value="Genomic_DNA"/>
</dbReference>
<keyword evidence="4" id="KW-1185">Reference proteome</keyword>
<sequence length="230" mass="25281">MDVFASIDTETTGLDPETSRVIQIGVVIGRTTGASWNLLGTYNVLIQPDDFVIPDSKYHHVTHADAIKRGVPLATAFAALDALIALHKVTRMAAYNAAFDKEMLAAEARRYDFQTSDVQFLDLPWDCIMKKVARGGRWSKLTKVHSLMFPGRKAFRAHDALEDARAAMDVLAALSDPAKVSLLYCNHPTKKKGTCRNQAGSCPHHKTSKASHAILGLALVLTVFCYRISK</sequence>
<evidence type="ECO:0000313" key="4">
    <source>
        <dbReference type="Proteomes" id="UP000236333"/>
    </source>
</evidence>
<gene>
    <name evidence="3" type="ORF">TSOC_013052</name>
    <name evidence="2" type="ORF">TSOC_013054</name>
</gene>
<dbReference type="GO" id="GO:0003676">
    <property type="term" value="F:nucleic acid binding"/>
    <property type="evidence" value="ECO:0007669"/>
    <property type="project" value="InterPro"/>
</dbReference>
<dbReference type="CDD" id="cd06127">
    <property type="entry name" value="DEDDh"/>
    <property type="match status" value="1"/>
</dbReference>
<evidence type="ECO:0000259" key="1">
    <source>
        <dbReference type="SMART" id="SM00479"/>
    </source>
</evidence>
<dbReference type="InterPro" id="IPR012337">
    <property type="entry name" value="RNaseH-like_sf"/>
</dbReference>
<evidence type="ECO:0000313" key="2">
    <source>
        <dbReference type="EMBL" id="PNH01080.1"/>
    </source>
</evidence>
<organism evidence="3 4">
    <name type="scientific">Tetrabaena socialis</name>
    <dbReference type="NCBI Taxonomy" id="47790"/>
    <lineage>
        <taxon>Eukaryota</taxon>
        <taxon>Viridiplantae</taxon>
        <taxon>Chlorophyta</taxon>
        <taxon>core chlorophytes</taxon>
        <taxon>Chlorophyceae</taxon>
        <taxon>CS clade</taxon>
        <taxon>Chlamydomonadales</taxon>
        <taxon>Tetrabaenaceae</taxon>
        <taxon>Tetrabaena</taxon>
    </lineage>
</organism>
<dbReference type="Proteomes" id="UP000236333">
    <property type="component" value="Unassembled WGS sequence"/>
</dbReference>
<evidence type="ECO:0000313" key="3">
    <source>
        <dbReference type="EMBL" id="PNH01082.1"/>
    </source>
</evidence>
<dbReference type="SUPFAM" id="SSF53098">
    <property type="entry name" value="Ribonuclease H-like"/>
    <property type="match status" value="1"/>
</dbReference>
<name>A0A2J7ZLE0_9CHLO</name>
<feature type="domain" description="Exonuclease" evidence="1">
    <location>
        <begin position="3"/>
        <end position="180"/>
    </location>
</feature>
<dbReference type="InterPro" id="IPR013520">
    <property type="entry name" value="Ribonucl_H"/>
</dbReference>
<dbReference type="Pfam" id="PF00929">
    <property type="entry name" value="RNase_T"/>
    <property type="match status" value="1"/>
</dbReference>
<dbReference type="InterPro" id="IPR036397">
    <property type="entry name" value="RNaseH_sf"/>
</dbReference>
<accession>A0A2J7ZLE0</accession>